<dbReference type="Proteomes" id="UP000077786">
    <property type="component" value="Unassembled WGS sequence"/>
</dbReference>
<dbReference type="InterPro" id="IPR002347">
    <property type="entry name" value="SDR_fam"/>
</dbReference>
<dbReference type="AlphaFoldDB" id="A0A1B6VI48"/>
<protein>
    <submittedName>
        <fullName evidence="3">Dehydrogenase</fullName>
    </submittedName>
</protein>
<dbReference type="EMBL" id="LUTU01000014">
    <property type="protein sequence ID" value="OAJ66617.1"/>
    <property type="molecule type" value="Genomic_DNA"/>
</dbReference>
<dbReference type="GO" id="GO:0016491">
    <property type="term" value="F:oxidoreductase activity"/>
    <property type="evidence" value="ECO:0007669"/>
    <property type="project" value="UniProtKB-KW"/>
</dbReference>
<dbReference type="PRINTS" id="PR00081">
    <property type="entry name" value="GDHRDH"/>
</dbReference>
<dbReference type="PANTHER" id="PTHR44196:SF1">
    <property type="entry name" value="DEHYDROGENASE_REDUCTASE SDR FAMILY MEMBER 7B"/>
    <property type="match status" value="1"/>
</dbReference>
<dbReference type="OrthoDB" id="335726at2"/>
<comment type="similarity">
    <text evidence="1">Belongs to the short-chain dehydrogenases/reductases (SDR) family.</text>
</comment>
<proteinExistence type="inferred from homology"/>
<dbReference type="GO" id="GO:0016020">
    <property type="term" value="C:membrane"/>
    <property type="evidence" value="ECO:0007669"/>
    <property type="project" value="TreeGrafter"/>
</dbReference>
<reference evidence="3 4" key="1">
    <citation type="submission" date="2016-03" db="EMBL/GenBank/DDBJ databases">
        <title>Draft genome sequence of Gluconobacter cerinus strain CECT 9110.</title>
        <authorList>
            <person name="Sainz F."/>
            <person name="Mas A."/>
            <person name="Torija M.J."/>
        </authorList>
    </citation>
    <scope>NUCLEOTIDE SEQUENCE [LARGE SCALE GENOMIC DNA]</scope>
    <source>
        <strain evidence="3 4">CECT 9110</strain>
    </source>
</reference>
<sequence length="268" mass="29123">MTILITGAGSGIGQGLARRLSRPGQVLSLGDIHPEGLALTKSQCEPLGSTVQTRTIDVRDQPEMEDWIKKSAPSRLDMVFACAGLTGGLPPSAEDIPLVEEREQHARAIFETNLTGALNTVFPAIEQMRQQKPDANGRRGRICVMSSVASFVSYPGTPSYSASKAAIDRFIVASAPSLERQGILLTSVCCGFVETPMVQANRFHMPGLVSTDEAVRRILRGTLRGQRRIVFPFWLGLGARLTDLLPPRLAELYYCRQPSAQPGGMPDY</sequence>
<name>A0A1B6VI48_9PROT</name>
<dbReference type="Pfam" id="PF00106">
    <property type="entry name" value="adh_short"/>
    <property type="match status" value="1"/>
</dbReference>
<accession>A0A1B6VI48</accession>
<evidence type="ECO:0000313" key="3">
    <source>
        <dbReference type="EMBL" id="OAJ66617.1"/>
    </source>
</evidence>
<dbReference type="RefSeq" id="WP_046900477.1">
    <property type="nucleotide sequence ID" value="NZ_JBDNTQ010000018.1"/>
</dbReference>
<keyword evidence="2" id="KW-0560">Oxidoreductase</keyword>
<dbReference type="PATRIC" id="fig|38307.3.peg.2871"/>
<gene>
    <name evidence="3" type="ORF">A0123_02750</name>
</gene>
<dbReference type="Gene3D" id="3.40.50.720">
    <property type="entry name" value="NAD(P)-binding Rossmann-like Domain"/>
    <property type="match status" value="1"/>
</dbReference>
<dbReference type="InterPro" id="IPR036291">
    <property type="entry name" value="NAD(P)-bd_dom_sf"/>
</dbReference>
<organism evidence="3 4">
    <name type="scientific">Gluconobacter cerinus</name>
    <dbReference type="NCBI Taxonomy" id="38307"/>
    <lineage>
        <taxon>Bacteria</taxon>
        <taxon>Pseudomonadati</taxon>
        <taxon>Pseudomonadota</taxon>
        <taxon>Alphaproteobacteria</taxon>
        <taxon>Acetobacterales</taxon>
        <taxon>Acetobacteraceae</taxon>
        <taxon>Gluconobacter</taxon>
    </lineage>
</organism>
<evidence type="ECO:0000256" key="2">
    <source>
        <dbReference type="ARBA" id="ARBA00023002"/>
    </source>
</evidence>
<dbReference type="PANTHER" id="PTHR44196">
    <property type="entry name" value="DEHYDROGENASE/REDUCTASE SDR FAMILY MEMBER 7B"/>
    <property type="match status" value="1"/>
</dbReference>
<dbReference type="SUPFAM" id="SSF51735">
    <property type="entry name" value="NAD(P)-binding Rossmann-fold domains"/>
    <property type="match status" value="1"/>
</dbReference>
<comment type="caution">
    <text evidence="3">The sequence shown here is derived from an EMBL/GenBank/DDBJ whole genome shotgun (WGS) entry which is preliminary data.</text>
</comment>
<evidence type="ECO:0000313" key="4">
    <source>
        <dbReference type="Proteomes" id="UP000077786"/>
    </source>
</evidence>
<evidence type="ECO:0000256" key="1">
    <source>
        <dbReference type="ARBA" id="ARBA00006484"/>
    </source>
</evidence>